<dbReference type="InterPro" id="IPR032710">
    <property type="entry name" value="NTF2-like_dom_sf"/>
</dbReference>
<proteinExistence type="predicted"/>
<dbReference type="OrthoDB" id="2887901at2"/>
<evidence type="ECO:0000313" key="3">
    <source>
        <dbReference type="EMBL" id="MPY40918.1"/>
    </source>
</evidence>
<dbReference type="InterPro" id="IPR037401">
    <property type="entry name" value="SnoaL-like"/>
</dbReference>
<dbReference type="Gene3D" id="3.10.450.50">
    <property type="match status" value="1"/>
</dbReference>
<dbReference type="NCBIfam" id="TIGR02246">
    <property type="entry name" value="SgcJ/EcaC family oxidoreductase"/>
    <property type="match status" value="1"/>
</dbReference>
<feature type="region of interest" description="Disordered" evidence="1">
    <location>
        <begin position="1"/>
        <end position="34"/>
    </location>
</feature>
<feature type="domain" description="SnoaL-like" evidence="2">
    <location>
        <begin position="91"/>
        <end position="205"/>
    </location>
</feature>
<evidence type="ECO:0000313" key="4">
    <source>
        <dbReference type="Proteomes" id="UP000326979"/>
    </source>
</evidence>
<feature type="region of interest" description="Disordered" evidence="1">
    <location>
        <begin position="55"/>
        <end position="84"/>
    </location>
</feature>
<keyword evidence="4" id="KW-1185">Reference proteome</keyword>
<sequence>MTSRTSASDRRPTARRPTAQRATARRHTTGRTGLRRPLALAAAVVFALATGANAATDPAPGHHAATSGSTELIGPTGSAEPTGSALPQLKRLIQRQADAWNRGDGTAFANTYAQDAEFITFDGTHLRGRPEMARNFQIYFDNYTKGTRLVFTKVPVTLRYPTPRTAVMITTGCVANPGEPECRPDSHSIQTYVAAHRERGWELVSFQNTRVRGLLPPPRT</sequence>
<dbReference type="EMBL" id="VJZE01000073">
    <property type="protein sequence ID" value="MPY40918.1"/>
    <property type="molecule type" value="Genomic_DNA"/>
</dbReference>
<evidence type="ECO:0000259" key="2">
    <source>
        <dbReference type="Pfam" id="PF13474"/>
    </source>
</evidence>
<accession>A0A5N8W3L6</accession>
<comment type="caution">
    <text evidence="3">The sequence shown here is derived from an EMBL/GenBank/DDBJ whole genome shotgun (WGS) entry which is preliminary data.</text>
</comment>
<dbReference type="Proteomes" id="UP000326979">
    <property type="component" value="Unassembled WGS sequence"/>
</dbReference>
<reference evidence="3 4" key="1">
    <citation type="submission" date="2019-07" db="EMBL/GenBank/DDBJ databases">
        <title>New species of Amycolatopsis and Streptomyces.</title>
        <authorList>
            <person name="Duangmal K."/>
            <person name="Teo W.F.A."/>
            <person name="Lipun K."/>
        </authorList>
    </citation>
    <scope>NUCLEOTIDE SEQUENCE [LARGE SCALE GENOMIC DNA]</scope>
    <source>
        <strain evidence="3 4">TISTR 2346</strain>
    </source>
</reference>
<dbReference type="SUPFAM" id="SSF54427">
    <property type="entry name" value="NTF2-like"/>
    <property type="match status" value="1"/>
</dbReference>
<gene>
    <name evidence="3" type="ORF">FNH04_13690</name>
</gene>
<protein>
    <submittedName>
        <fullName evidence="3">SgcJ/EcaC family oxidoreductase</fullName>
    </submittedName>
</protein>
<dbReference type="AlphaFoldDB" id="A0A5N8W3L6"/>
<name>A0A5N8W3L6_9ACTN</name>
<organism evidence="3 4">
    <name type="scientific">Streptomyces phyllanthi</name>
    <dbReference type="NCBI Taxonomy" id="1803180"/>
    <lineage>
        <taxon>Bacteria</taxon>
        <taxon>Bacillati</taxon>
        <taxon>Actinomycetota</taxon>
        <taxon>Actinomycetes</taxon>
        <taxon>Kitasatosporales</taxon>
        <taxon>Streptomycetaceae</taxon>
        <taxon>Streptomyces</taxon>
    </lineage>
</organism>
<dbReference type="InterPro" id="IPR011944">
    <property type="entry name" value="Steroid_delta5-4_isomerase"/>
</dbReference>
<dbReference type="Pfam" id="PF13474">
    <property type="entry name" value="SnoaL_3"/>
    <property type="match status" value="1"/>
</dbReference>
<evidence type="ECO:0000256" key="1">
    <source>
        <dbReference type="SAM" id="MobiDB-lite"/>
    </source>
</evidence>